<organism evidence="2 3">
    <name type="scientific">Tetranychus urticae</name>
    <name type="common">Two-spotted spider mite</name>
    <dbReference type="NCBI Taxonomy" id="32264"/>
    <lineage>
        <taxon>Eukaryota</taxon>
        <taxon>Metazoa</taxon>
        <taxon>Ecdysozoa</taxon>
        <taxon>Arthropoda</taxon>
        <taxon>Chelicerata</taxon>
        <taxon>Arachnida</taxon>
        <taxon>Acari</taxon>
        <taxon>Acariformes</taxon>
        <taxon>Trombidiformes</taxon>
        <taxon>Prostigmata</taxon>
        <taxon>Eleutherengona</taxon>
        <taxon>Raphignathae</taxon>
        <taxon>Tetranychoidea</taxon>
        <taxon>Tetranychidae</taxon>
        <taxon>Tetranychus</taxon>
    </lineage>
</organism>
<dbReference type="EnsemblMetazoa" id="tetur02g03720.1">
    <property type="protein sequence ID" value="tetur02g03720.1"/>
    <property type="gene ID" value="tetur02g03720"/>
</dbReference>
<dbReference type="EMBL" id="CAEY01000792">
    <property type="status" value="NOT_ANNOTATED_CDS"/>
    <property type="molecule type" value="Genomic_DNA"/>
</dbReference>
<sequence length="88" mass="9761">MLSRRIISLGQTAISLNGRSAKILLGDALICNHALSRILLSLNHLCPLNFFRLVRSLLRLLICLIGFLQVGFVVCCYSAKITCLTLME</sequence>
<proteinExistence type="predicted"/>
<keyword evidence="1" id="KW-1133">Transmembrane helix</keyword>
<evidence type="ECO:0000256" key="1">
    <source>
        <dbReference type="SAM" id="Phobius"/>
    </source>
</evidence>
<dbReference type="HOGENOM" id="CLU_2471948_0_0_1"/>
<dbReference type="Proteomes" id="UP000015104">
    <property type="component" value="Unassembled WGS sequence"/>
</dbReference>
<protein>
    <submittedName>
        <fullName evidence="2">Uncharacterized protein</fullName>
    </submittedName>
</protein>
<feature type="transmembrane region" description="Helical" evidence="1">
    <location>
        <begin position="57"/>
        <end position="79"/>
    </location>
</feature>
<keyword evidence="1" id="KW-0472">Membrane</keyword>
<evidence type="ECO:0000313" key="3">
    <source>
        <dbReference type="Proteomes" id="UP000015104"/>
    </source>
</evidence>
<evidence type="ECO:0000313" key="2">
    <source>
        <dbReference type="EnsemblMetazoa" id="tetur02g03720.1"/>
    </source>
</evidence>
<keyword evidence="3" id="KW-1185">Reference proteome</keyword>
<reference evidence="3" key="1">
    <citation type="submission" date="2011-08" db="EMBL/GenBank/DDBJ databases">
        <authorList>
            <person name="Rombauts S."/>
        </authorList>
    </citation>
    <scope>NUCLEOTIDE SEQUENCE</scope>
    <source>
        <strain evidence="3">London</strain>
    </source>
</reference>
<keyword evidence="1" id="KW-0812">Transmembrane</keyword>
<dbReference type="AlphaFoldDB" id="T1JV88"/>
<name>T1JV88_TETUR</name>
<accession>T1JV88</accession>
<reference evidence="2" key="2">
    <citation type="submission" date="2015-06" db="UniProtKB">
        <authorList>
            <consortium name="EnsemblMetazoa"/>
        </authorList>
    </citation>
    <scope>IDENTIFICATION</scope>
</reference>